<dbReference type="EMBL" id="KZ772808">
    <property type="protein sequence ID" value="PTQ29677.1"/>
    <property type="molecule type" value="Genomic_DNA"/>
</dbReference>
<keyword evidence="3" id="KW-0964">Secreted</keyword>
<dbReference type="AlphaFoldDB" id="A0A2R6W749"/>
<proteinExistence type="inferred from homology"/>
<dbReference type="Gramene" id="Mp5g07150.1">
    <property type="protein sequence ID" value="Mp5g07150.1.cds1"/>
    <property type="gene ID" value="Mp5g07150"/>
</dbReference>
<evidence type="ECO:0000256" key="3">
    <source>
        <dbReference type="ARBA" id="ARBA00022525"/>
    </source>
</evidence>
<dbReference type="Gene3D" id="3.50.30.30">
    <property type="match status" value="1"/>
</dbReference>
<dbReference type="Pfam" id="PF02225">
    <property type="entry name" value="PA"/>
    <property type="match status" value="1"/>
</dbReference>
<evidence type="ECO:0000256" key="4">
    <source>
        <dbReference type="ARBA" id="ARBA00022670"/>
    </source>
</evidence>
<dbReference type="PROSITE" id="PS51257">
    <property type="entry name" value="PROKAR_LIPOPROTEIN"/>
    <property type="match status" value="1"/>
</dbReference>
<dbReference type="InterPro" id="IPR010259">
    <property type="entry name" value="S8pro/Inhibitor_I9"/>
</dbReference>
<comment type="similarity">
    <text evidence="2 10">Belongs to the peptidase S8 family.</text>
</comment>
<dbReference type="FunFam" id="3.50.30.30:FF:000005">
    <property type="entry name" value="subtilisin-like protease SBT1.5"/>
    <property type="match status" value="1"/>
</dbReference>
<dbReference type="Pfam" id="PF17766">
    <property type="entry name" value="fn3_6"/>
    <property type="match status" value="1"/>
</dbReference>
<evidence type="ECO:0000256" key="11">
    <source>
        <dbReference type="SAM" id="SignalP"/>
    </source>
</evidence>
<reference evidence="17" key="1">
    <citation type="journal article" date="2017" name="Cell">
        <title>Insights into land plant evolution garnered from the Marchantia polymorpha genome.</title>
        <authorList>
            <person name="Bowman J.L."/>
            <person name="Kohchi T."/>
            <person name="Yamato K.T."/>
            <person name="Jenkins J."/>
            <person name="Shu S."/>
            <person name="Ishizaki K."/>
            <person name="Yamaoka S."/>
            <person name="Nishihama R."/>
            <person name="Nakamura Y."/>
            <person name="Berger F."/>
            <person name="Adam C."/>
            <person name="Aki S.S."/>
            <person name="Althoff F."/>
            <person name="Araki T."/>
            <person name="Arteaga-Vazquez M.A."/>
            <person name="Balasubrmanian S."/>
            <person name="Barry K."/>
            <person name="Bauer D."/>
            <person name="Boehm C.R."/>
            <person name="Briginshaw L."/>
            <person name="Caballero-Perez J."/>
            <person name="Catarino B."/>
            <person name="Chen F."/>
            <person name="Chiyoda S."/>
            <person name="Chovatia M."/>
            <person name="Davies K.M."/>
            <person name="Delmans M."/>
            <person name="Demura T."/>
            <person name="Dierschke T."/>
            <person name="Dolan L."/>
            <person name="Dorantes-Acosta A.E."/>
            <person name="Eklund D.M."/>
            <person name="Florent S.N."/>
            <person name="Flores-Sandoval E."/>
            <person name="Fujiyama A."/>
            <person name="Fukuzawa H."/>
            <person name="Galik B."/>
            <person name="Grimanelli D."/>
            <person name="Grimwood J."/>
            <person name="Grossniklaus U."/>
            <person name="Hamada T."/>
            <person name="Haseloff J."/>
            <person name="Hetherington A.J."/>
            <person name="Higo A."/>
            <person name="Hirakawa Y."/>
            <person name="Hundley H.N."/>
            <person name="Ikeda Y."/>
            <person name="Inoue K."/>
            <person name="Inoue S.I."/>
            <person name="Ishida S."/>
            <person name="Jia Q."/>
            <person name="Kakita M."/>
            <person name="Kanazawa T."/>
            <person name="Kawai Y."/>
            <person name="Kawashima T."/>
            <person name="Kennedy M."/>
            <person name="Kinose K."/>
            <person name="Kinoshita T."/>
            <person name="Kohara Y."/>
            <person name="Koide E."/>
            <person name="Komatsu K."/>
            <person name="Kopischke S."/>
            <person name="Kubo M."/>
            <person name="Kyozuka J."/>
            <person name="Lagercrantz U."/>
            <person name="Lin S.S."/>
            <person name="Lindquist E."/>
            <person name="Lipzen A.M."/>
            <person name="Lu C.W."/>
            <person name="De Luna E."/>
            <person name="Martienssen R.A."/>
            <person name="Minamino N."/>
            <person name="Mizutani M."/>
            <person name="Mizutani M."/>
            <person name="Mochizuki N."/>
            <person name="Monte I."/>
            <person name="Mosher R."/>
            <person name="Nagasaki H."/>
            <person name="Nakagami H."/>
            <person name="Naramoto S."/>
            <person name="Nishitani K."/>
            <person name="Ohtani M."/>
            <person name="Okamoto T."/>
            <person name="Okumura M."/>
            <person name="Phillips J."/>
            <person name="Pollak B."/>
            <person name="Reinders A."/>
            <person name="Rovekamp M."/>
            <person name="Sano R."/>
            <person name="Sawa S."/>
            <person name="Schmid M.W."/>
            <person name="Shirakawa M."/>
            <person name="Solano R."/>
            <person name="Spunde A."/>
            <person name="Suetsugu N."/>
            <person name="Sugano S."/>
            <person name="Sugiyama A."/>
            <person name="Sun R."/>
            <person name="Suzuki Y."/>
            <person name="Takenaka M."/>
            <person name="Takezawa D."/>
            <person name="Tomogane H."/>
            <person name="Tsuzuki M."/>
            <person name="Ueda T."/>
            <person name="Umeda M."/>
            <person name="Ward J.M."/>
            <person name="Watanabe Y."/>
            <person name="Yazaki K."/>
            <person name="Yokoyama R."/>
            <person name="Yoshitake Y."/>
            <person name="Yotsui I."/>
            <person name="Zachgo S."/>
            <person name="Schmutz J."/>
        </authorList>
    </citation>
    <scope>NUCLEOTIDE SEQUENCE [LARGE SCALE GENOMIC DNA]</scope>
    <source>
        <strain evidence="17">Tak-1</strain>
    </source>
</reference>
<dbReference type="InterPro" id="IPR015500">
    <property type="entry name" value="Peptidase_S8_subtilisin-rel"/>
</dbReference>
<evidence type="ECO:0000256" key="2">
    <source>
        <dbReference type="ARBA" id="ARBA00011073"/>
    </source>
</evidence>
<dbReference type="InterPro" id="IPR000209">
    <property type="entry name" value="Peptidase_S8/S53_dom"/>
</dbReference>
<keyword evidence="4 10" id="KW-0645">Protease</keyword>
<dbReference type="GO" id="GO:0048731">
    <property type="term" value="P:system development"/>
    <property type="evidence" value="ECO:0007669"/>
    <property type="project" value="UniProtKB-ARBA"/>
</dbReference>
<evidence type="ECO:0000256" key="5">
    <source>
        <dbReference type="ARBA" id="ARBA00022729"/>
    </source>
</evidence>
<evidence type="ECO:0000259" key="12">
    <source>
        <dbReference type="Pfam" id="PF00082"/>
    </source>
</evidence>
<name>A0A2R6W749_MARPO</name>
<dbReference type="SUPFAM" id="SSF52025">
    <property type="entry name" value="PA domain"/>
    <property type="match status" value="1"/>
</dbReference>
<dbReference type="InterPro" id="IPR023828">
    <property type="entry name" value="Peptidase_S8_Ser-AS"/>
</dbReference>
<evidence type="ECO:0000256" key="6">
    <source>
        <dbReference type="ARBA" id="ARBA00022801"/>
    </source>
</evidence>
<dbReference type="CDD" id="cd04852">
    <property type="entry name" value="Peptidases_S8_3"/>
    <property type="match status" value="1"/>
</dbReference>
<comment type="subcellular location">
    <subcellularLocation>
        <location evidence="1">Secreted</location>
    </subcellularLocation>
</comment>
<protein>
    <recommendedName>
        <fullName evidence="18">Subtilisin-like protease</fullName>
    </recommendedName>
</protein>
<dbReference type="InterPro" id="IPR036852">
    <property type="entry name" value="Peptidase_S8/S53_dom_sf"/>
</dbReference>
<evidence type="ECO:0000313" key="17">
    <source>
        <dbReference type="Proteomes" id="UP000244005"/>
    </source>
</evidence>
<gene>
    <name evidence="16" type="ORF">MARPO_0136s0006</name>
</gene>
<evidence type="ECO:0000256" key="10">
    <source>
        <dbReference type="PROSITE-ProRule" id="PRU01240"/>
    </source>
</evidence>
<dbReference type="PANTHER" id="PTHR10795">
    <property type="entry name" value="PROPROTEIN CONVERTASE SUBTILISIN/KEXIN"/>
    <property type="match status" value="1"/>
</dbReference>
<dbReference type="GO" id="GO:0005576">
    <property type="term" value="C:extracellular region"/>
    <property type="evidence" value="ECO:0000318"/>
    <property type="project" value="GO_Central"/>
</dbReference>
<dbReference type="InterPro" id="IPR003137">
    <property type="entry name" value="PA_domain"/>
</dbReference>
<dbReference type="SUPFAM" id="SSF52743">
    <property type="entry name" value="Subtilisin-like"/>
    <property type="match status" value="1"/>
</dbReference>
<feature type="domain" description="PA" evidence="13">
    <location>
        <begin position="407"/>
        <end position="486"/>
    </location>
</feature>
<dbReference type="OMA" id="NRDEPML"/>
<evidence type="ECO:0000256" key="9">
    <source>
        <dbReference type="PIRSR" id="PIRSR615500-1"/>
    </source>
</evidence>
<feature type="active site" description="Charge relay system" evidence="9 10">
    <location>
        <position position="164"/>
    </location>
</feature>
<dbReference type="InterPro" id="IPR045051">
    <property type="entry name" value="SBT"/>
</dbReference>
<evidence type="ECO:0000259" key="13">
    <source>
        <dbReference type="Pfam" id="PF02225"/>
    </source>
</evidence>
<evidence type="ECO:0000256" key="1">
    <source>
        <dbReference type="ARBA" id="ARBA00004613"/>
    </source>
</evidence>
<evidence type="ECO:0000259" key="14">
    <source>
        <dbReference type="Pfam" id="PF05922"/>
    </source>
</evidence>
<dbReference type="InterPro" id="IPR046450">
    <property type="entry name" value="PA_dom_sf"/>
</dbReference>
<dbReference type="Gene3D" id="2.60.40.2310">
    <property type="match status" value="1"/>
</dbReference>
<evidence type="ECO:0008006" key="18">
    <source>
        <dbReference type="Google" id="ProtNLM"/>
    </source>
</evidence>
<keyword evidence="7 10" id="KW-0720">Serine protease</keyword>
<keyword evidence="5 11" id="KW-0732">Signal</keyword>
<keyword evidence="6 10" id="KW-0378">Hydrolase</keyword>
<dbReference type="CDD" id="cd02120">
    <property type="entry name" value="PA_subtilisin_like"/>
    <property type="match status" value="1"/>
</dbReference>
<evidence type="ECO:0000313" key="16">
    <source>
        <dbReference type="EMBL" id="PTQ29677.1"/>
    </source>
</evidence>
<evidence type="ECO:0000256" key="8">
    <source>
        <dbReference type="ARBA" id="ARBA00023180"/>
    </source>
</evidence>
<feature type="domain" description="Peptidase S8/S53" evidence="12">
    <location>
        <begin position="155"/>
        <end position="630"/>
    </location>
</feature>
<feature type="signal peptide" evidence="11">
    <location>
        <begin position="1"/>
        <end position="27"/>
    </location>
</feature>
<dbReference type="GO" id="GO:0006508">
    <property type="term" value="P:proteolysis"/>
    <property type="evidence" value="ECO:0007669"/>
    <property type="project" value="UniProtKB-KW"/>
</dbReference>
<dbReference type="PROSITE" id="PS00138">
    <property type="entry name" value="SUBTILASE_SER"/>
    <property type="match status" value="1"/>
</dbReference>
<dbReference type="PROSITE" id="PS51892">
    <property type="entry name" value="SUBTILASE"/>
    <property type="match status" value="1"/>
</dbReference>
<dbReference type="InterPro" id="IPR037045">
    <property type="entry name" value="S8pro/Inhibitor_I9_sf"/>
</dbReference>
<keyword evidence="8" id="KW-0325">Glycoprotein</keyword>
<feature type="active site" description="Charge relay system" evidence="9 10">
    <location>
        <position position="571"/>
    </location>
</feature>
<feature type="domain" description="Subtilisin-like protease fibronectin type-III" evidence="15">
    <location>
        <begin position="685"/>
        <end position="791"/>
    </location>
</feature>
<dbReference type="FunFam" id="3.30.70.80:FF:000003">
    <property type="entry name" value="Subtilisin-like protease SBT1.9"/>
    <property type="match status" value="1"/>
</dbReference>
<dbReference type="Proteomes" id="UP000244005">
    <property type="component" value="Unassembled WGS sequence"/>
</dbReference>
<feature type="domain" description="Inhibitor I9" evidence="14">
    <location>
        <begin position="43"/>
        <end position="130"/>
    </location>
</feature>
<dbReference type="InterPro" id="IPR041469">
    <property type="entry name" value="Subtilisin-like_FN3"/>
</dbReference>
<dbReference type="Pfam" id="PF05922">
    <property type="entry name" value="Inhibitor_I9"/>
    <property type="match status" value="1"/>
</dbReference>
<evidence type="ECO:0000259" key="15">
    <source>
        <dbReference type="Pfam" id="PF17766"/>
    </source>
</evidence>
<dbReference type="PRINTS" id="PR00723">
    <property type="entry name" value="SUBTILISIN"/>
</dbReference>
<dbReference type="OrthoDB" id="206201at2759"/>
<dbReference type="Gene3D" id="3.40.50.200">
    <property type="entry name" value="Peptidase S8/S53 domain"/>
    <property type="match status" value="1"/>
</dbReference>
<sequence>MGHRKEEPLTGAMTLFVLLSITSSCLWSTSSAAAASSDLGVRTYIVQMAQTQQPVVFNSHQSWYESTFHAVKQMRHTQSVFAVNELDGILHTYSTVFQGFAARLTEAEAEAMRLRPGVMAAYPEQVRQLHTTHTPEFLGLNSSVATDLTEEAKYGEDVIIGVLDTGVWPERASFLDHKMGPIPARWLGGCADEESFSASLCNRKLIGAKYFAKGYEAATGPVNTTVEFKSARDGEGHGTHTASTAAGRMVSKASLLGFAEGVARGMASKARLAVYKVCWESGCYDSDILAAFDEAVADGVDVISLSVGGGVVPYYLDPIAIGAYGAMKKGVFVSCSAGNSGPGSLTVTNVAPWITTVAASTIDRSFPATVTLSGGDEFQGTSLYSGPDLGDSLHPLIYAVNASKAGVNAYSASLCLDGTLDPAKVKGRIVLCDRGSNARVAKGQVVKAAGALGMILANLPVDGEGLVADSHVLPATAVGAKAGAKIKDYILSTKSPKANILFRGTVYGVQPAPVISSFSSRGPNPETPEVLKPDITAPGVNILAAWTGAAAPTGLEGDNRTVEFNIISGTSMSCPHISGIAALLKGARPGWSPAMIKSAIMTSAYVVDNTGAPLADEATGNVSTPFAYGAGHVDPQRAMNPGLVYDLEVADYIKFLCALNYSQAAIRVIDPDVGACPTKIGSPSELNYPSFSTLFDQTGSSSAMLETTFSRTVTNVGPANSTYTVDVVGPKNVKITVSPSILEFTEENQKLHYTMKVSAPPVKLPPGTIGSAFGFVAWTDGIHVVQSPIVINWQESFPTSL</sequence>
<dbReference type="Gene3D" id="3.30.70.80">
    <property type="entry name" value="Peptidase S8 propeptide/proteinase inhibitor I9"/>
    <property type="match status" value="1"/>
</dbReference>
<dbReference type="FunFam" id="3.40.50.200:FF:000006">
    <property type="entry name" value="Subtilisin-like protease SBT1.5"/>
    <property type="match status" value="1"/>
</dbReference>
<accession>A0A2R6W749</accession>
<organism evidence="16 17">
    <name type="scientific">Marchantia polymorpha</name>
    <name type="common">Common liverwort</name>
    <name type="synonym">Marchantia aquatica</name>
    <dbReference type="NCBI Taxonomy" id="3197"/>
    <lineage>
        <taxon>Eukaryota</taxon>
        <taxon>Viridiplantae</taxon>
        <taxon>Streptophyta</taxon>
        <taxon>Embryophyta</taxon>
        <taxon>Marchantiophyta</taxon>
        <taxon>Marchantiopsida</taxon>
        <taxon>Marchantiidae</taxon>
        <taxon>Marchantiales</taxon>
        <taxon>Marchantiaceae</taxon>
        <taxon>Marchantia</taxon>
    </lineage>
</organism>
<dbReference type="GO" id="GO:0004252">
    <property type="term" value="F:serine-type endopeptidase activity"/>
    <property type="evidence" value="ECO:0000318"/>
    <property type="project" value="GO_Central"/>
</dbReference>
<evidence type="ECO:0000256" key="7">
    <source>
        <dbReference type="ARBA" id="ARBA00022825"/>
    </source>
</evidence>
<dbReference type="Pfam" id="PF00082">
    <property type="entry name" value="Peptidase_S8"/>
    <property type="match status" value="1"/>
</dbReference>
<dbReference type="InterPro" id="IPR034197">
    <property type="entry name" value="Peptidases_S8_3"/>
</dbReference>
<feature type="active site" description="Charge relay system" evidence="9 10">
    <location>
        <position position="237"/>
    </location>
</feature>
<keyword evidence="17" id="KW-1185">Reference proteome</keyword>
<feature type="chain" id="PRO_5015343799" description="Subtilisin-like protease" evidence="11">
    <location>
        <begin position="28"/>
        <end position="801"/>
    </location>
</feature>